<name>A0AAV7PP21_PLEWA</name>
<protein>
    <recommendedName>
        <fullName evidence="9">Cytosolic endo-beta-N-acetylglucosaminidase</fullName>
        <ecNumber evidence="3">3.2.1.96</ecNumber>
    </recommendedName>
</protein>
<dbReference type="InterPro" id="IPR005201">
    <property type="entry name" value="TIM_ENGase"/>
</dbReference>
<dbReference type="InterPro" id="IPR017853">
    <property type="entry name" value="GH"/>
</dbReference>
<evidence type="ECO:0000256" key="10">
    <source>
        <dbReference type="SAM" id="MobiDB-lite"/>
    </source>
</evidence>
<comment type="function">
    <text evidence="8">Endoglycosidase that releases N-glycans from glycoproteins by cleaving the beta-1,4-glycosidic bond in the N,N'-diacetylchitobiose core. Involved in the processing of free oligosaccharides in the cytosol.</text>
</comment>
<dbReference type="PANTHER" id="PTHR13246:SF1">
    <property type="entry name" value="CYTOSOLIC ENDO-BETA-N-ACETYLGLUCOSAMINIDASE"/>
    <property type="match status" value="1"/>
</dbReference>
<feature type="region of interest" description="Disordered" evidence="10">
    <location>
        <begin position="54"/>
        <end position="100"/>
    </location>
</feature>
<dbReference type="Pfam" id="PF03644">
    <property type="entry name" value="Glyco_hydro_85"/>
    <property type="match status" value="1"/>
</dbReference>
<dbReference type="PANTHER" id="PTHR13246">
    <property type="entry name" value="ENDO BETA N-ACETYLGLUCOSAMINIDASE"/>
    <property type="match status" value="1"/>
</dbReference>
<evidence type="ECO:0000256" key="8">
    <source>
        <dbReference type="ARBA" id="ARBA00054935"/>
    </source>
</evidence>
<dbReference type="Gene3D" id="2.60.120.260">
    <property type="entry name" value="Galactose-binding domain-like"/>
    <property type="match status" value="1"/>
</dbReference>
<sequence length="795" mass="90245">MYSIAQPKKKRKDSLPGNKVWGRVHHGGGVRRPGDELPEKGVCDLVARSVLRGASPGSACKGERLQQEAEEAEQNPGMESRTEEGLLPVEKPSTEGAGSSTAIPTLYEVVRYDSAPLSVRHHDRKTTEPISFYFSNLEDLLSWRPSAQDAFNVAMVPLAKRLPLLQSKRPRTLVCHDLMGGYLEDRFIQGTDVSHPYTFYHWQYIDIFVYFSHQMFTLPPVCWTNAAHRHGVSVLGTFITEWDGGAKTCESFLAGEEATYFAVADQLVRIAEFYHFDGWLINIENTLSPVSVKNMPHFLRYLTDRLHERVPGGLILWYDSVTQDGALKWQNELNERNRIFFDSCDGIFTNYNWKEENLEHMLSEAENRLADVYVGVDVFARGEVVGGRYETNKALQLIRKYEMSVAIFAPGWVYECLGKENFLQNQNKFWGILEQYLPTHSLCSLPLITSFCLGFGKRRFSYGKEVDVADWCNLSAQETQPLFVGHELEADKGASGWLRTQSCHEDAWHGGCSLRLEGRMPPEAPGVSVRLFSFQVPAPRKLLLAMVYKLAKGSDVQVALELTTQDAPVCLVENIITEPKDKRGAAPPAVHTRHPITLEETHPTYERLSGPCRKKGSNGWTQRCYEVELKDCLLGDLFIHISRPQSNTKEIHFTCRLGEIRVIDASSLTVPRPRVQDMRASEVLWWRDSNQPYQLYLSLTLHWSYPLEQARQFRIFCRGVTCHRPEASPDASQPHLIGLAYAAAYRLVNLAVPEAGLRRRLEFTVQPVTIDGWMTTPAQWGHVLLEYSERTHTLV</sequence>
<dbReference type="Proteomes" id="UP001066276">
    <property type="component" value="Chromosome 7"/>
</dbReference>
<feature type="domain" description="BRCT" evidence="11">
    <location>
        <begin position="384"/>
        <end position="430"/>
    </location>
</feature>
<comment type="catalytic activity">
    <reaction evidence="7">
        <text>an N(4)-(oligosaccharide-(1-&gt;3)-[oligosaccharide-(1-&gt;6)]-beta-D-Man-(1-&gt;4)-beta-D-GlcNAc-(1-&gt;4)-alpha-D-GlcNAc)-L-asparaginyl-[protein] + H2O = an oligosaccharide-(1-&gt;3)-[oligosaccharide-(1-&gt;6)]-beta-D-Man-(1-&gt;4)-D-GlcNAc + N(4)-(N-acetyl-beta-D-glucosaminyl)-L-asparaginyl-[protein]</text>
        <dbReference type="Rhea" id="RHEA:73067"/>
        <dbReference type="Rhea" id="RHEA-COMP:12603"/>
        <dbReference type="Rhea" id="RHEA-COMP:18176"/>
        <dbReference type="ChEBI" id="CHEBI:15377"/>
        <dbReference type="ChEBI" id="CHEBI:132248"/>
        <dbReference type="ChEBI" id="CHEBI:192714"/>
        <dbReference type="ChEBI" id="CHEBI:192715"/>
        <dbReference type="EC" id="3.2.1.96"/>
    </reaction>
</comment>
<reference evidence="12" key="1">
    <citation type="journal article" date="2022" name="bioRxiv">
        <title>Sequencing and chromosome-scale assembly of the giantPleurodeles waltlgenome.</title>
        <authorList>
            <person name="Brown T."/>
            <person name="Elewa A."/>
            <person name="Iarovenko S."/>
            <person name="Subramanian E."/>
            <person name="Araus A.J."/>
            <person name="Petzold A."/>
            <person name="Susuki M."/>
            <person name="Suzuki K.-i.T."/>
            <person name="Hayashi T."/>
            <person name="Toyoda A."/>
            <person name="Oliveira C."/>
            <person name="Osipova E."/>
            <person name="Leigh N.D."/>
            <person name="Simon A."/>
            <person name="Yun M.H."/>
        </authorList>
    </citation>
    <scope>NUCLEOTIDE SEQUENCE</scope>
    <source>
        <strain evidence="12">20211129_DDA</strain>
        <tissue evidence="12">Liver</tissue>
    </source>
</reference>
<evidence type="ECO:0000256" key="5">
    <source>
        <dbReference type="ARBA" id="ARBA00022801"/>
    </source>
</evidence>
<proteinExistence type="inferred from homology"/>
<dbReference type="Pfam" id="PF25529">
    <property type="entry name" value="Ig_ENGASE1_C"/>
    <property type="match status" value="1"/>
</dbReference>
<dbReference type="SUPFAM" id="SSF51445">
    <property type="entry name" value="(Trans)glycosidases"/>
    <property type="match status" value="1"/>
</dbReference>
<evidence type="ECO:0000256" key="6">
    <source>
        <dbReference type="ARBA" id="ARBA00023295"/>
    </source>
</evidence>
<comment type="caution">
    <text evidence="12">The sequence shown here is derived from an EMBL/GenBank/DDBJ whole genome shotgun (WGS) entry which is preliminary data.</text>
</comment>
<feature type="region of interest" description="Disordered" evidence="10">
    <location>
        <begin position="1"/>
        <end position="38"/>
    </location>
</feature>
<evidence type="ECO:0000256" key="7">
    <source>
        <dbReference type="ARBA" id="ARBA00034414"/>
    </source>
</evidence>
<evidence type="ECO:0000313" key="12">
    <source>
        <dbReference type="EMBL" id="KAJ1128964.1"/>
    </source>
</evidence>
<comment type="subcellular location">
    <subcellularLocation>
        <location evidence="1">Cytoplasm</location>
        <location evidence="1">Cytosol</location>
    </subcellularLocation>
</comment>
<evidence type="ECO:0000256" key="9">
    <source>
        <dbReference type="ARBA" id="ARBA00072457"/>
    </source>
</evidence>
<dbReference type="GO" id="GO:0005829">
    <property type="term" value="C:cytosol"/>
    <property type="evidence" value="ECO:0007669"/>
    <property type="project" value="UniProtKB-SubCell"/>
</dbReference>
<dbReference type="InterPro" id="IPR032979">
    <property type="entry name" value="ENGase"/>
</dbReference>
<dbReference type="InterPro" id="IPR001357">
    <property type="entry name" value="BRCT_dom"/>
</dbReference>
<dbReference type="GO" id="GO:0033925">
    <property type="term" value="F:mannosyl-glycoprotein endo-beta-N-acetylglucosaminidase activity"/>
    <property type="evidence" value="ECO:0007669"/>
    <property type="project" value="UniProtKB-EC"/>
</dbReference>
<evidence type="ECO:0000313" key="13">
    <source>
        <dbReference type="Proteomes" id="UP001066276"/>
    </source>
</evidence>
<keyword evidence="6" id="KW-0326">Glycosidase</keyword>
<dbReference type="InterPro" id="IPR057882">
    <property type="entry name" value="ENGase_C"/>
</dbReference>
<dbReference type="EC" id="3.2.1.96" evidence="3"/>
<gene>
    <name evidence="12" type="ORF">NDU88_007335</name>
</gene>
<keyword evidence="4" id="KW-0963">Cytoplasm</keyword>
<accession>A0AAV7PP21</accession>
<dbReference type="EMBL" id="JANPWB010000011">
    <property type="protein sequence ID" value="KAJ1128964.1"/>
    <property type="molecule type" value="Genomic_DNA"/>
</dbReference>
<dbReference type="CDD" id="cd06547">
    <property type="entry name" value="GH85_ENGase"/>
    <property type="match status" value="1"/>
</dbReference>
<keyword evidence="13" id="KW-1185">Reference proteome</keyword>
<dbReference type="FunFam" id="3.20.20.80:FF:000043">
    <property type="entry name" value="cytosolic endo-beta-N-acetylglucosaminidase"/>
    <property type="match status" value="1"/>
</dbReference>
<evidence type="ECO:0000256" key="4">
    <source>
        <dbReference type="ARBA" id="ARBA00022490"/>
    </source>
</evidence>
<evidence type="ECO:0000256" key="2">
    <source>
        <dbReference type="ARBA" id="ARBA00007849"/>
    </source>
</evidence>
<comment type="similarity">
    <text evidence="2">Belongs to the glycosyl hydrolase 85 family.</text>
</comment>
<dbReference type="PROSITE" id="PS50172">
    <property type="entry name" value="BRCT"/>
    <property type="match status" value="1"/>
</dbReference>
<dbReference type="Gene3D" id="3.20.20.80">
    <property type="entry name" value="Glycosidases"/>
    <property type="match status" value="1"/>
</dbReference>
<evidence type="ECO:0000256" key="3">
    <source>
        <dbReference type="ARBA" id="ARBA00012566"/>
    </source>
</evidence>
<organism evidence="12 13">
    <name type="scientific">Pleurodeles waltl</name>
    <name type="common">Iberian ribbed newt</name>
    <dbReference type="NCBI Taxonomy" id="8319"/>
    <lineage>
        <taxon>Eukaryota</taxon>
        <taxon>Metazoa</taxon>
        <taxon>Chordata</taxon>
        <taxon>Craniata</taxon>
        <taxon>Vertebrata</taxon>
        <taxon>Euteleostomi</taxon>
        <taxon>Amphibia</taxon>
        <taxon>Batrachia</taxon>
        <taxon>Caudata</taxon>
        <taxon>Salamandroidea</taxon>
        <taxon>Salamandridae</taxon>
        <taxon>Pleurodelinae</taxon>
        <taxon>Pleurodeles</taxon>
    </lineage>
</organism>
<keyword evidence="5" id="KW-0378">Hydrolase</keyword>
<evidence type="ECO:0000256" key="1">
    <source>
        <dbReference type="ARBA" id="ARBA00004514"/>
    </source>
</evidence>
<evidence type="ECO:0000259" key="11">
    <source>
        <dbReference type="PROSITE" id="PS50172"/>
    </source>
</evidence>
<dbReference type="AlphaFoldDB" id="A0AAV7PP21"/>